<dbReference type="Proteomes" id="UP000505355">
    <property type="component" value="Chromosome"/>
</dbReference>
<dbReference type="PANTHER" id="PTHR39206">
    <property type="entry name" value="SLL8004 PROTEIN"/>
    <property type="match status" value="1"/>
</dbReference>
<dbReference type="InterPro" id="IPR010488">
    <property type="entry name" value="Zeta_toxin_domain"/>
</dbReference>
<dbReference type="Gene3D" id="3.40.50.300">
    <property type="entry name" value="P-loop containing nucleotide triphosphate hydrolases"/>
    <property type="match status" value="1"/>
</dbReference>
<dbReference type="RefSeq" id="WP_173415806.1">
    <property type="nucleotide sequence ID" value="NZ_CP054139.1"/>
</dbReference>
<evidence type="ECO:0000313" key="4">
    <source>
        <dbReference type="EMBL" id="QKJ31139.1"/>
    </source>
</evidence>
<feature type="domain" description="Zeta toxin" evidence="3">
    <location>
        <begin position="2"/>
        <end position="137"/>
    </location>
</feature>
<dbReference type="GO" id="GO:0005524">
    <property type="term" value="F:ATP binding"/>
    <property type="evidence" value="ECO:0007669"/>
    <property type="project" value="UniProtKB-KW"/>
</dbReference>
<gene>
    <name evidence="4" type="ORF">HQ865_15705</name>
</gene>
<dbReference type="InterPro" id="IPR027417">
    <property type="entry name" value="P-loop_NTPase"/>
</dbReference>
<evidence type="ECO:0000259" key="3">
    <source>
        <dbReference type="Pfam" id="PF06414"/>
    </source>
</evidence>
<accession>A0A7D4UE28</accession>
<proteinExistence type="predicted"/>
<organism evidence="4 5">
    <name type="scientific">Mucilaginibacter mali</name>
    <dbReference type="NCBI Taxonomy" id="2740462"/>
    <lineage>
        <taxon>Bacteria</taxon>
        <taxon>Pseudomonadati</taxon>
        <taxon>Bacteroidota</taxon>
        <taxon>Sphingobacteriia</taxon>
        <taxon>Sphingobacteriales</taxon>
        <taxon>Sphingobacteriaceae</taxon>
        <taxon>Mucilaginibacter</taxon>
    </lineage>
</organism>
<evidence type="ECO:0000313" key="5">
    <source>
        <dbReference type="Proteomes" id="UP000505355"/>
    </source>
</evidence>
<dbReference type="Pfam" id="PF06414">
    <property type="entry name" value="Zeta_toxin"/>
    <property type="match status" value="1"/>
</dbReference>
<dbReference type="KEGG" id="mmab:HQ865_15705"/>
<keyword evidence="5" id="KW-1185">Reference proteome</keyword>
<evidence type="ECO:0000256" key="1">
    <source>
        <dbReference type="ARBA" id="ARBA00022741"/>
    </source>
</evidence>
<dbReference type="GO" id="GO:0016301">
    <property type="term" value="F:kinase activity"/>
    <property type="evidence" value="ECO:0007669"/>
    <property type="project" value="InterPro"/>
</dbReference>
<name>A0A7D4UE28_9SPHI</name>
<dbReference type="EMBL" id="CP054139">
    <property type="protein sequence ID" value="QKJ31139.1"/>
    <property type="molecule type" value="Genomic_DNA"/>
</dbReference>
<dbReference type="SUPFAM" id="SSF52540">
    <property type="entry name" value="P-loop containing nucleoside triphosphate hydrolases"/>
    <property type="match status" value="1"/>
</dbReference>
<sequence>MPDLYIIAGCNGAGKTTASYTVLPELLNCHEFVNADNIAAGLSPFNPEGVAREAGRIMLQRINTLLDTGADFAFETTLATRSYVSFIKRAQGMGYEVTLLYFWLSSPEAAIKRVAKRVSKGGHHIPDDVIKRRYHRGIENLLNLYIPICNRWLVNSNMDFSETVAHGSKELGEIVINNDIWDTIVKKSHDK</sequence>
<keyword evidence="2" id="KW-0067">ATP-binding</keyword>
<evidence type="ECO:0000256" key="2">
    <source>
        <dbReference type="ARBA" id="ARBA00022840"/>
    </source>
</evidence>
<reference evidence="4 5" key="1">
    <citation type="submission" date="2020-05" db="EMBL/GenBank/DDBJ databases">
        <title>Mucilaginibacter mali sp. nov.</title>
        <authorList>
            <person name="Kim H.S."/>
            <person name="Lee K.C."/>
            <person name="Suh M.K."/>
            <person name="Kim J.-S."/>
            <person name="Han K.-I."/>
            <person name="Eom M.K."/>
            <person name="Shin Y.K."/>
            <person name="Lee J.-S."/>
        </authorList>
    </citation>
    <scope>NUCLEOTIDE SEQUENCE [LARGE SCALE GENOMIC DNA]</scope>
    <source>
        <strain evidence="4 5">G2-14</strain>
    </source>
</reference>
<keyword evidence="1" id="KW-0547">Nucleotide-binding</keyword>
<dbReference type="PANTHER" id="PTHR39206:SF1">
    <property type="entry name" value="SLL8004 PROTEIN"/>
    <property type="match status" value="1"/>
</dbReference>
<protein>
    <submittedName>
        <fullName evidence="4">Zeta toxin family protein</fullName>
    </submittedName>
</protein>
<dbReference type="AlphaFoldDB" id="A0A7D4UE28"/>